<name>A0ABN0C145_9LIST</name>
<sequence>MKKVKWSILLFLVLAIFLSAGITYLALNQGSNKEAKNNSEKVHKMTIALVNEDQGDTFQGKRVEFGNQFVKSIEKDEG</sequence>
<gene>
    <name evidence="1" type="ORF">NT05LM_0109</name>
</gene>
<dbReference type="EMBL" id="ADXF01000068">
    <property type="protein sequence ID" value="EFR89212.1"/>
    <property type="molecule type" value="Genomic_DNA"/>
</dbReference>
<protein>
    <submittedName>
        <fullName evidence="1">Membrane protein, putative</fullName>
    </submittedName>
</protein>
<reference evidence="1 2" key="1">
    <citation type="journal article" date="2010" name="Microbiol. Resour. Announc.">
        <title>Comparative genomics of the bacterial genus Listeria: Genome evolution is characterized by limited gene acquisition and limited gene loss.</title>
        <authorList>
            <person name="den Bakker H.C."/>
            <person name="Cummings C.A."/>
            <person name="Ferreira V."/>
            <person name="Vatta P."/>
            <person name="Orsi R.H."/>
            <person name="Degoricija L."/>
            <person name="Barker M."/>
            <person name="Petrauskene O."/>
            <person name="Furtado M.R."/>
            <person name="Wiedmann M."/>
        </authorList>
    </citation>
    <scope>NUCLEOTIDE SEQUENCE [LARGE SCALE GENOMIC DNA]</scope>
    <source>
        <strain evidence="1 2">FSL S4-120</strain>
    </source>
</reference>
<evidence type="ECO:0000313" key="1">
    <source>
        <dbReference type="EMBL" id="EFR89212.1"/>
    </source>
</evidence>
<accession>A0ABN0C145</accession>
<feature type="non-terminal residue" evidence="1">
    <location>
        <position position="78"/>
    </location>
</feature>
<comment type="caution">
    <text evidence="1">The sequence shown here is derived from an EMBL/GenBank/DDBJ whole genome shotgun (WGS) entry which is preliminary data.</text>
</comment>
<organism evidence="1 2">
    <name type="scientific">Listeria marthii FSL S4-120</name>
    <dbReference type="NCBI Taxonomy" id="702457"/>
    <lineage>
        <taxon>Bacteria</taxon>
        <taxon>Bacillati</taxon>
        <taxon>Bacillota</taxon>
        <taxon>Bacilli</taxon>
        <taxon>Bacillales</taxon>
        <taxon>Listeriaceae</taxon>
        <taxon>Listeria</taxon>
    </lineage>
</organism>
<keyword evidence="2" id="KW-1185">Reference proteome</keyword>
<dbReference type="Proteomes" id="UP000003412">
    <property type="component" value="Chromosome"/>
</dbReference>
<evidence type="ECO:0000313" key="2">
    <source>
        <dbReference type="Proteomes" id="UP000003412"/>
    </source>
</evidence>
<proteinExistence type="predicted"/>